<dbReference type="STRING" id="1415166.NONO_c65650"/>
<keyword evidence="2" id="KW-0472">Membrane</keyword>
<dbReference type="EMBL" id="CP006850">
    <property type="protein sequence ID" value="AHH21335.1"/>
    <property type="molecule type" value="Genomic_DNA"/>
</dbReference>
<dbReference type="AlphaFoldDB" id="W5TPN4"/>
<dbReference type="Pfam" id="PF14155">
    <property type="entry name" value="DUF4307"/>
    <property type="match status" value="1"/>
</dbReference>
<dbReference type="InterPro" id="IPR025443">
    <property type="entry name" value="DUF4307"/>
</dbReference>
<name>W5TPN4_9NOCA</name>
<reference evidence="3 4" key="1">
    <citation type="journal article" date="2014" name="Appl. Environ. Microbiol.">
        <title>Insights into the Microbial Degradation of Rubber and Gutta-Percha by Analysis of the Complete Genome of Nocardia nova SH22a.</title>
        <authorList>
            <person name="Luo Q."/>
            <person name="Hiessl S."/>
            <person name="Poehlein A."/>
            <person name="Daniel R."/>
            <person name="Steinbuchel A."/>
        </authorList>
    </citation>
    <scope>NUCLEOTIDE SEQUENCE [LARGE SCALE GENOMIC DNA]</scope>
    <source>
        <strain evidence="3">SH22a</strain>
    </source>
</reference>
<dbReference type="HOGENOM" id="CLU_121826_0_1_11"/>
<dbReference type="Proteomes" id="UP000019150">
    <property type="component" value="Chromosome"/>
</dbReference>
<evidence type="ECO:0000313" key="3">
    <source>
        <dbReference type="EMBL" id="AHH21335.1"/>
    </source>
</evidence>
<dbReference type="PATRIC" id="fig|1415166.3.peg.6744"/>
<evidence type="ECO:0000256" key="2">
    <source>
        <dbReference type="SAM" id="Phobius"/>
    </source>
</evidence>
<sequence length="163" mass="17493">MSEAAPQSDRTEPDGHAADGTGTAEKAARVSDRYGSAPRRNRRWIPIALGIVVVIAGLIVAYVGYRQYGPKDIQPDQLGYDLVDNSTVTVHFKVTRKHPEQPVVCVVRGMDTEGSEVGRREVLVPGSDSGTVELNTTVKTTSRPANGNIYGCSGEVPPYLRAG</sequence>
<keyword evidence="4" id="KW-1185">Reference proteome</keyword>
<gene>
    <name evidence="3" type="ORF">NONO_c65650</name>
</gene>
<evidence type="ECO:0008006" key="5">
    <source>
        <dbReference type="Google" id="ProtNLM"/>
    </source>
</evidence>
<proteinExistence type="predicted"/>
<dbReference type="eggNOG" id="ENOG5033B4I">
    <property type="taxonomic scope" value="Bacteria"/>
</dbReference>
<dbReference type="RefSeq" id="WP_025352645.1">
    <property type="nucleotide sequence ID" value="NZ_CP006850.1"/>
</dbReference>
<organism evidence="3 4">
    <name type="scientific">Nocardia nova SH22a</name>
    <dbReference type="NCBI Taxonomy" id="1415166"/>
    <lineage>
        <taxon>Bacteria</taxon>
        <taxon>Bacillati</taxon>
        <taxon>Actinomycetota</taxon>
        <taxon>Actinomycetes</taxon>
        <taxon>Mycobacteriales</taxon>
        <taxon>Nocardiaceae</taxon>
        <taxon>Nocardia</taxon>
    </lineage>
</organism>
<keyword evidence="2" id="KW-0812">Transmembrane</keyword>
<feature type="region of interest" description="Disordered" evidence="1">
    <location>
        <begin position="1"/>
        <end position="35"/>
    </location>
</feature>
<dbReference type="OrthoDB" id="4425882at2"/>
<accession>W5TPN4</accession>
<evidence type="ECO:0000256" key="1">
    <source>
        <dbReference type="SAM" id="MobiDB-lite"/>
    </source>
</evidence>
<protein>
    <recommendedName>
        <fullName evidence="5">DUF4307 domain-containing protein</fullName>
    </recommendedName>
</protein>
<feature type="transmembrane region" description="Helical" evidence="2">
    <location>
        <begin position="44"/>
        <end position="65"/>
    </location>
</feature>
<keyword evidence="2" id="KW-1133">Transmembrane helix</keyword>
<dbReference type="KEGG" id="nno:NONO_c65650"/>
<evidence type="ECO:0000313" key="4">
    <source>
        <dbReference type="Proteomes" id="UP000019150"/>
    </source>
</evidence>